<dbReference type="Proteomes" id="UP000534306">
    <property type="component" value="Unassembled WGS sequence"/>
</dbReference>
<gene>
    <name evidence="2" type="ORF">HNR71_002786</name>
    <name evidence="3" type="ORF">HPO96_31905</name>
</gene>
<dbReference type="EMBL" id="JABJRC010000009">
    <property type="protein sequence ID" value="NOL44866.1"/>
    <property type="molecule type" value="Genomic_DNA"/>
</dbReference>
<keyword evidence="4" id="KW-1185">Reference proteome</keyword>
<evidence type="ECO:0000256" key="1">
    <source>
        <dbReference type="SAM" id="MobiDB-lite"/>
    </source>
</evidence>
<name>A0A7Y4L828_9ACTN</name>
<reference evidence="2 5" key="2">
    <citation type="submission" date="2020-08" db="EMBL/GenBank/DDBJ databases">
        <title>Sequencing the genomes of 1000 actinobacteria strains.</title>
        <authorList>
            <person name="Klenk H.-P."/>
        </authorList>
    </citation>
    <scope>NUCLEOTIDE SEQUENCE [LARGE SCALE GENOMIC DNA]</scope>
    <source>
        <strain evidence="2 5">DSM 15626</strain>
    </source>
</reference>
<proteinExistence type="predicted"/>
<reference evidence="3 4" key="1">
    <citation type="submission" date="2020-05" db="EMBL/GenBank/DDBJ databases">
        <title>Genome sequence of Kribbella sandramycini ATCC 39419.</title>
        <authorList>
            <person name="Maclea K.S."/>
            <person name="Fair J.L."/>
        </authorList>
    </citation>
    <scope>NUCLEOTIDE SEQUENCE [LARGE SCALE GENOMIC DNA]</scope>
    <source>
        <strain evidence="3 4">ATCC 39419</strain>
    </source>
</reference>
<dbReference type="InterPro" id="IPR043777">
    <property type="entry name" value="DUF5719"/>
</dbReference>
<sequence length="494" mass="49701">MSGLLSDPRARLGICVLAIAAVGGLAVVTQPKKPDVSPTAAAQSPARSVVNRAALACPALTAGKQTAVVNAVAPTLPEGTPTAAGEEQPLSITPLGKDPAPVGSVLVRNKIAATTPSAQPKTLSIVGTGPLAAGTVGTSTATATTGANQGMASAPCQAPGSDFWFVGASTANDRRDVLTLTNLDSVNAAVNVTIFSNKGQLELPATRGIVVAAHSTTEVFLGQFARSQKDLALHVESTGGRVAPALRSNAAKADKSPGGVDWIGPSAAPANKVFVPAVAPGAGARTLIVANPTDLQATIGVTVNGPNGPFKPAGQESVRLPAGAVVAIPLQVVLKGDASAISLTSDQPITASVRMVDKSGEDFASTGSSDPLRGPGYVVLPPHAQPATLQLTALEKPASLKLELRDASGKVLQTRTVDVSGGTTVPIQLKAQTKPTYLTVEQTRGSLIAGVTLTPPAKADSDAVAQMAAWPLNTSLVFRAQLGAQPDVRAALGN</sequence>
<evidence type="ECO:0000313" key="4">
    <source>
        <dbReference type="Proteomes" id="UP000534306"/>
    </source>
</evidence>
<evidence type="ECO:0000313" key="3">
    <source>
        <dbReference type="EMBL" id="NOL44866.1"/>
    </source>
</evidence>
<organism evidence="3 4">
    <name type="scientific">Kribbella sandramycini</name>
    <dbReference type="NCBI Taxonomy" id="60450"/>
    <lineage>
        <taxon>Bacteria</taxon>
        <taxon>Bacillati</taxon>
        <taxon>Actinomycetota</taxon>
        <taxon>Actinomycetes</taxon>
        <taxon>Propionibacteriales</taxon>
        <taxon>Kribbellaceae</taxon>
        <taxon>Kribbella</taxon>
    </lineage>
</organism>
<feature type="region of interest" description="Disordered" evidence="1">
    <location>
        <begin position="78"/>
        <end position="97"/>
    </location>
</feature>
<protein>
    <recommendedName>
        <fullName evidence="6">Secreted protein</fullName>
    </recommendedName>
</protein>
<evidence type="ECO:0000313" key="5">
    <source>
        <dbReference type="Proteomes" id="UP000553957"/>
    </source>
</evidence>
<dbReference type="RefSeq" id="WP_171678094.1">
    <property type="nucleotide sequence ID" value="NZ_BAAAGT010000008.1"/>
</dbReference>
<dbReference type="Proteomes" id="UP000553957">
    <property type="component" value="Unassembled WGS sequence"/>
</dbReference>
<dbReference type="AlphaFoldDB" id="A0A7Y4L828"/>
<evidence type="ECO:0000313" key="2">
    <source>
        <dbReference type="EMBL" id="MBB6567149.1"/>
    </source>
</evidence>
<evidence type="ECO:0008006" key="6">
    <source>
        <dbReference type="Google" id="ProtNLM"/>
    </source>
</evidence>
<accession>A0A7Y4L828</accession>
<comment type="caution">
    <text evidence="3">The sequence shown here is derived from an EMBL/GenBank/DDBJ whole genome shotgun (WGS) entry which is preliminary data.</text>
</comment>
<dbReference type="EMBL" id="JACHKF010000001">
    <property type="protein sequence ID" value="MBB6567149.1"/>
    <property type="molecule type" value="Genomic_DNA"/>
</dbReference>
<dbReference type="Pfam" id="PF18986">
    <property type="entry name" value="DUF5719"/>
    <property type="match status" value="1"/>
</dbReference>